<dbReference type="PROSITE" id="PS50861">
    <property type="entry name" value="AA_TRNA_LIGASE_II_GLYAB"/>
    <property type="match status" value="1"/>
</dbReference>
<reference evidence="2" key="1">
    <citation type="submission" date="2021-02" db="EMBL/GenBank/DDBJ databases">
        <title>Metagenome analyses of Stigonema ocellatum DSM 106950, Chlorogloea purpurea SAG 13.99 and Gomphosphaeria aponina DSM 107014.</title>
        <authorList>
            <person name="Marter P."/>
            <person name="Huang S."/>
        </authorList>
    </citation>
    <scope>NUCLEOTIDE SEQUENCE</scope>
    <source>
        <strain evidence="2">JP213</strain>
    </source>
</reference>
<comment type="caution">
    <text evidence="2">The sequence shown here is derived from an EMBL/GenBank/DDBJ whole genome shotgun (WGS) entry which is preliminary data.</text>
</comment>
<evidence type="ECO:0000256" key="1">
    <source>
        <dbReference type="SAM" id="Phobius"/>
    </source>
</evidence>
<dbReference type="GO" id="GO:0006426">
    <property type="term" value="P:glycyl-tRNA aminoacylation"/>
    <property type="evidence" value="ECO:0007669"/>
    <property type="project" value="InterPro"/>
</dbReference>
<name>A0A941GQU1_9CHRO</name>
<feature type="transmembrane region" description="Helical" evidence="1">
    <location>
        <begin position="296"/>
        <end position="315"/>
    </location>
</feature>
<dbReference type="AlphaFoldDB" id="A0A941GQU1"/>
<keyword evidence="1" id="KW-1133">Transmembrane helix</keyword>
<dbReference type="InterPro" id="IPR006194">
    <property type="entry name" value="Gly-tRNA-synth_heterodimer"/>
</dbReference>
<dbReference type="GO" id="GO:0005524">
    <property type="term" value="F:ATP binding"/>
    <property type="evidence" value="ECO:0007669"/>
    <property type="project" value="InterPro"/>
</dbReference>
<feature type="transmembrane region" description="Helical" evidence="1">
    <location>
        <begin position="215"/>
        <end position="239"/>
    </location>
</feature>
<dbReference type="InterPro" id="IPR018650">
    <property type="entry name" value="STSV1_Orf64"/>
</dbReference>
<evidence type="ECO:0000313" key="3">
    <source>
        <dbReference type="Proteomes" id="UP000767446"/>
    </source>
</evidence>
<feature type="transmembrane region" description="Helical" evidence="1">
    <location>
        <begin position="12"/>
        <end position="30"/>
    </location>
</feature>
<dbReference type="GO" id="GO:0005737">
    <property type="term" value="C:cytoplasm"/>
    <property type="evidence" value="ECO:0007669"/>
    <property type="project" value="InterPro"/>
</dbReference>
<dbReference type="EMBL" id="JADQBC010000029">
    <property type="protein sequence ID" value="MBR8827401.1"/>
    <property type="molecule type" value="Genomic_DNA"/>
</dbReference>
<dbReference type="Proteomes" id="UP000767446">
    <property type="component" value="Unassembled WGS sequence"/>
</dbReference>
<sequence>MLSKLANNPGLKWAVMGAIAFFSFTLLLTLHRHFTFYSSYDQGIFNQVFWNSLHGRFFQSSLSSQLSTNVIHSGEVAAVDYHRLGQHFTPALLLWLPIYAVFPYPATLIVLQVTLVTAGGLVLYALAKCYLKPPVAGIITVSFYSAIAILGPTMGNFHDICQMPLLVFGILLAMEKRRWWLFWLLGILLLMVREDSGITFFGIGFYLVLSKRYPRVGLAVCSLSFLYMIALTNLIMPLFSEDISKRFMLERFGQYAQGEEASTIEIIWGMVSNPWRLLRELFTPFFGTLKYLLGQWLPLAFIPAVAPAAWIIAGFPLLKLFLGKGDSVLVITIRYAMSVVPGIFYGTILWWAGQGFNNFTQKIETLKPRKLTPSFRRFWVFCIIVSLILTLVDTTNRTLYFIIPDSFQPWVYVSLPEQWQQTKEINSLLAKIPPDASVSATTYLIPHLSGRREIIRLPALELRNDEGKIIKVEYAIADLWQLKEYQVAFSDEGERLKEITALINQVINDNEYGILSLKNGIILLRKGAANHPRSLEDWLAFEKQIIQLK</sequence>
<organism evidence="2 3">
    <name type="scientific">Gomphosphaeria aponina SAG 52.96 = DSM 107014</name>
    <dbReference type="NCBI Taxonomy" id="1521640"/>
    <lineage>
        <taxon>Bacteria</taxon>
        <taxon>Bacillati</taxon>
        <taxon>Cyanobacteriota</taxon>
        <taxon>Cyanophyceae</taxon>
        <taxon>Oscillatoriophycideae</taxon>
        <taxon>Chroococcales</taxon>
        <taxon>Gomphosphaeriaceae</taxon>
        <taxon>Gomphosphaeria</taxon>
    </lineage>
</organism>
<feature type="transmembrane region" description="Helical" evidence="1">
    <location>
        <begin position="134"/>
        <end position="151"/>
    </location>
</feature>
<feature type="transmembrane region" description="Helical" evidence="1">
    <location>
        <begin position="108"/>
        <end position="127"/>
    </location>
</feature>
<proteinExistence type="predicted"/>
<dbReference type="GO" id="GO:0004820">
    <property type="term" value="F:glycine-tRNA ligase activity"/>
    <property type="evidence" value="ECO:0007669"/>
    <property type="project" value="InterPro"/>
</dbReference>
<dbReference type="Pfam" id="PF09852">
    <property type="entry name" value="DUF2079"/>
    <property type="match status" value="1"/>
</dbReference>
<feature type="transmembrane region" description="Helical" evidence="1">
    <location>
        <begin position="374"/>
        <end position="392"/>
    </location>
</feature>
<evidence type="ECO:0000313" key="2">
    <source>
        <dbReference type="EMBL" id="MBR8827401.1"/>
    </source>
</evidence>
<protein>
    <submittedName>
        <fullName evidence="2">DUF2079 domain-containing protein</fullName>
    </submittedName>
</protein>
<gene>
    <name evidence="2" type="ORF">DSM107014_05760</name>
</gene>
<feature type="transmembrane region" description="Helical" evidence="1">
    <location>
        <begin position="181"/>
        <end position="209"/>
    </location>
</feature>
<keyword evidence="1" id="KW-0472">Membrane</keyword>
<feature type="transmembrane region" description="Helical" evidence="1">
    <location>
        <begin position="335"/>
        <end position="353"/>
    </location>
</feature>
<accession>A0A941GQU1</accession>
<keyword evidence="1" id="KW-0812">Transmembrane</keyword>